<dbReference type="RefSeq" id="WP_055036606.1">
    <property type="nucleotide sequence ID" value="NZ_AP014854.2"/>
</dbReference>
<dbReference type="EC" id="2.3.1.-" evidence="2"/>
<dbReference type="EMBL" id="LN907867">
    <property type="protein sequence ID" value="CUU41360.1"/>
    <property type="molecule type" value="Genomic_DNA"/>
</dbReference>
<proteinExistence type="predicted"/>
<evidence type="ECO:0000313" key="3">
    <source>
        <dbReference type="Proteomes" id="UP000065734"/>
    </source>
</evidence>
<dbReference type="Gene3D" id="2.160.10.10">
    <property type="entry name" value="Hexapeptide repeat proteins"/>
    <property type="match status" value="1"/>
</dbReference>
<dbReference type="STRING" id="1079.BVIR_905"/>
<dbReference type="InterPro" id="IPR001451">
    <property type="entry name" value="Hexapep"/>
</dbReference>
<dbReference type="PANTHER" id="PTHR23416">
    <property type="entry name" value="SIALIC ACID SYNTHASE-RELATED"/>
    <property type="match status" value="1"/>
</dbReference>
<reference evidence="1" key="1">
    <citation type="journal article" date="2015" name="Genome Announc.">
        <title>Complete Genome Sequence of the Bacteriochlorophyll b-Producing Photosynthetic Bacterium Blastochloris viridis.</title>
        <authorList>
            <person name="Tsukatani Y."/>
            <person name="Hirose Y."/>
            <person name="Harada J."/>
            <person name="Misawa N."/>
            <person name="Mori K."/>
            <person name="Inoue K."/>
            <person name="Tamiaki H."/>
        </authorList>
    </citation>
    <scope>NUCLEOTIDE SEQUENCE [LARGE SCALE GENOMIC DNA]</scope>
    <source>
        <strain evidence="1">DSM 133</strain>
    </source>
</reference>
<protein>
    <submittedName>
        <fullName evidence="1">Galactoside O-acetyltransferase</fullName>
    </submittedName>
    <submittedName>
        <fullName evidence="2">Putative acetyltransferase</fullName>
        <ecNumber evidence="2">2.3.1.-</ecNumber>
    </submittedName>
</protein>
<name>A0A0H5BNP7_BLAVI</name>
<gene>
    <name evidence="1" type="ORF">BV133_415</name>
    <name evidence="2" type="ORF">BVIRIDIS_03500</name>
</gene>
<evidence type="ECO:0000313" key="2">
    <source>
        <dbReference type="EMBL" id="CUU41360.1"/>
    </source>
</evidence>
<keyword evidence="2" id="KW-0808">Transferase</keyword>
<dbReference type="EMBL" id="AP014854">
    <property type="protein sequence ID" value="BAR98008.1"/>
    <property type="molecule type" value="Genomic_DNA"/>
</dbReference>
<reference evidence="2" key="2">
    <citation type="submission" date="2015-11" db="EMBL/GenBank/DDBJ databases">
        <authorList>
            <person name="Zhang Y."/>
            <person name="Guo Z."/>
        </authorList>
    </citation>
    <scope>NUCLEOTIDE SEQUENCE</scope>
    <source>
        <strain evidence="2">1</strain>
    </source>
</reference>
<dbReference type="SUPFAM" id="SSF51161">
    <property type="entry name" value="Trimeric LpxA-like enzymes"/>
    <property type="match status" value="1"/>
</dbReference>
<dbReference type="InterPro" id="IPR051159">
    <property type="entry name" value="Hexapeptide_acetyltransf"/>
</dbReference>
<keyword evidence="3" id="KW-1185">Reference proteome</keyword>
<dbReference type="AlphaFoldDB" id="A0A0H5BNP7"/>
<sequence length="171" mass="18110">MPVYVWSRLKMLVLSHGGRPKINGRVWFRGYGTLMFGDGVVIDASRCPVELHVERGARLEIGNGVVISSGASLEATGAVVVGDGCRIGAFCKILDNNFHPLRGDRLVQPKPVPVRIGANVVLEDNVILLPGARLGDNVRVQAGSVVSRAIPPDAVVSGFPARVVGRAGPRS</sequence>
<accession>A0A0H5BNP7</accession>
<evidence type="ECO:0000313" key="1">
    <source>
        <dbReference type="EMBL" id="BAR98008.1"/>
    </source>
</evidence>
<dbReference type="GO" id="GO:0016746">
    <property type="term" value="F:acyltransferase activity"/>
    <property type="evidence" value="ECO:0007669"/>
    <property type="project" value="UniProtKB-KW"/>
</dbReference>
<dbReference type="KEGG" id="bvr:BVIR_905"/>
<dbReference type="InterPro" id="IPR011004">
    <property type="entry name" value="Trimer_LpxA-like_sf"/>
</dbReference>
<keyword evidence="2" id="KW-0012">Acyltransferase</keyword>
<dbReference type="Pfam" id="PF00132">
    <property type="entry name" value="Hexapep"/>
    <property type="match status" value="1"/>
</dbReference>
<dbReference type="Proteomes" id="UP000065734">
    <property type="component" value="Chromosome I"/>
</dbReference>
<dbReference type="CDD" id="cd04647">
    <property type="entry name" value="LbH_MAT_like"/>
    <property type="match status" value="1"/>
</dbReference>
<organism evidence="2 3">
    <name type="scientific">Blastochloris viridis</name>
    <name type="common">Rhodopseudomonas viridis</name>
    <dbReference type="NCBI Taxonomy" id="1079"/>
    <lineage>
        <taxon>Bacteria</taxon>
        <taxon>Pseudomonadati</taxon>
        <taxon>Pseudomonadota</taxon>
        <taxon>Alphaproteobacteria</taxon>
        <taxon>Hyphomicrobiales</taxon>
        <taxon>Blastochloridaceae</taxon>
        <taxon>Blastochloris</taxon>
    </lineage>
</organism>
<dbReference type="OrthoDB" id="9815592at2"/>
<reference evidence="3" key="3">
    <citation type="journal article" date="2016" name="Genome Announc.">
        <title>Revised genome sequence of the purple photosynthetic bacterium Blastochloris viridis.</title>
        <authorList>
            <person name="Liu L.N."/>
            <person name="Faulkner M."/>
            <person name="Liu X."/>
            <person name="Huang F."/>
            <person name="Darby A.C."/>
            <person name="Hall N."/>
        </authorList>
    </citation>
    <scope>NUCLEOTIDE SEQUENCE [LARGE SCALE GENOMIC DNA]</scope>
    <source>
        <strain evidence="3">ATCC 19567 / DSM 133 / F</strain>
    </source>
</reference>